<proteinExistence type="predicted"/>
<accession>A0A8S1HT41</accession>
<evidence type="ECO:0000313" key="1">
    <source>
        <dbReference type="EMBL" id="CAD6197678.1"/>
    </source>
</evidence>
<gene>
    <name evidence="1" type="ORF">CAUJ_LOCUS13587</name>
</gene>
<organism evidence="1 2">
    <name type="scientific">Caenorhabditis auriculariae</name>
    <dbReference type="NCBI Taxonomy" id="2777116"/>
    <lineage>
        <taxon>Eukaryota</taxon>
        <taxon>Metazoa</taxon>
        <taxon>Ecdysozoa</taxon>
        <taxon>Nematoda</taxon>
        <taxon>Chromadorea</taxon>
        <taxon>Rhabditida</taxon>
        <taxon>Rhabditina</taxon>
        <taxon>Rhabditomorpha</taxon>
        <taxon>Rhabditoidea</taxon>
        <taxon>Rhabditidae</taxon>
        <taxon>Peloderinae</taxon>
        <taxon>Caenorhabditis</taxon>
    </lineage>
</organism>
<evidence type="ECO:0000313" key="2">
    <source>
        <dbReference type="Proteomes" id="UP000835052"/>
    </source>
</evidence>
<sequence>MKKSLRQAEFPSRLRSKYYRLSTLLNLPDRTGWRVFNVMWSPIRRPQKIEIPDYRSTWELIYPKTSDGQKSYGSELKNFNVNQKKSGRNSTVRSFVDSYEVKDTRDFKQQRGFINTLSVLKCYSQIDNGNLENVARSMNDSDTWVVHVQQPINRRIDTFKSEIYYEVTKNCN</sequence>
<name>A0A8S1HT41_9PELO</name>
<reference evidence="1" key="1">
    <citation type="submission" date="2020-10" db="EMBL/GenBank/DDBJ databases">
        <authorList>
            <person name="Kikuchi T."/>
        </authorList>
    </citation>
    <scope>NUCLEOTIDE SEQUENCE</scope>
    <source>
        <strain evidence="1">NKZ352</strain>
    </source>
</reference>
<comment type="caution">
    <text evidence="1">The sequence shown here is derived from an EMBL/GenBank/DDBJ whole genome shotgun (WGS) entry which is preliminary data.</text>
</comment>
<dbReference type="Proteomes" id="UP000835052">
    <property type="component" value="Unassembled WGS sequence"/>
</dbReference>
<keyword evidence="2" id="KW-1185">Reference proteome</keyword>
<dbReference type="EMBL" id="CAJGYM010000101">
    <property type="protein sequence ID" value="CAD6197678.1"/>
    <property type="molecule type" value="Genomic_DNA"/>
</dbReference>
<dbReference type="AlphaFoldDB" id="A0A8S1HT41"/>
<protein>
    <submittedName>
        <fullName evidence="1">Uncharacterized protein</fullName>
    </submittedName>
</protein>